<comment type="caution">
    <text evidence="1">The sequence shown here is derived from an EMBL/GenBank/DDBJ whole genome shotgun (WGS) entry which is preliminary data.</text>
</comment>
<accession>A0ACB8R9U5</accession>
<dbReference type="EMBL" id="MU276169">
    <property type="protein sequence ID" value="KAI0040773.1"/>
    <property type="molecule type" value="Genomic_DNA"/>
</dbReference>
<evidence type="ECO:0000313" key="1">
    <source>
        <dbReference type="EMBL" id="KAI0040773.1"/>
    </source>
</evidence>
<reference evidence="1" key="2">
    <citation type="journal article" date="2022" name="New Phytol.">
        <title>Evolutionary transition to the ectomycorrhizal habit in the genomes of a hyperdiverse lineage of mushroom-forming fungi.</title>
        <authorList>
            <person name="Looney B."/>
            <person name="Miyauchi S."/>
            <person name="Morin E."/>
            <person name="Drula E."/>
            <person name="Courty P.E."/>
            <person name="Kohler A."/>
            <person name="Kuo A."/>
            <person name="LaButti K."/>
            <person name="Pangilinan J."/>
            <person name="Lipzen A."/>
            <person name="Riley R."/>
            <person name="Andreopoulos W."/>
            <person name="He G."/>
            <person name="Johnson J."/>
            <person name="Nolan M."/>
            <person name="Tritt A."/>
            <person name="Barry K.W."/>
            <person name="Grigoriev I.V."/>
            <person name="Nagy L.G."/>
            <person name="Hibbett D."/>
            <person name="Henrissat B."/>
            <person name="Matheny P.B."/>
            <person name="Labbe J."/>
            <person name="Martin F.M."/>
        </authorList>
    </citation>
    <scope>NUCLEOTIDE SEQUENCE</scope>
    <source>
        <strain evidence="1">FP105234-sp</strain>
    </source>
</reference>
<keyword evidence="2" id="KW-1185">Reference proteome</keyword>
<evidence type="ECO:0000313" key="2">
    <source>
        <dbReference type="Proteomes" id="UP000814033"/>
    </source>
</evidence>
<name>A0ACB8R9U5_9AGAM</name>
<reference evidence="1" key="1">
    <citation type="submission" date="2021-02" db="EMBL/GenBank/DDBJ databases">
        <authorList>
            <consortium name="DOE Joint Genome Institute"/>
            <person name="Ahrendt S."/>
            <person name="Looney B.P."/>
            <person name="Miyauchi S."/>
            <person name="Morin E."/>
            <person name="Drula E."/>
            <person name="Courty P.E."/>
            <person name="Chicoki N."/>
            <person name="Fauchery L."/>
            <person name="Kohler A."/>
            <person name="Kuo A."/>
            <person name="Labutti K."/>
            <person name="Pangilinan J."/>
            <person name="Lipzen A."/>
            <person name="Riley R."/>
            <person name="Andreopoulos W."/>
            <person name="He G."/>
            <person name="Johnson J."/>
            <person name="Barry K.W."/>
            <person name="Grigoriev I.V."/>
            <person name="Nagy L."/>
            <person name="Hibbett D."/>
            <person name="Henrissat B."/>
            <person name="Matheny P.B."/>
            <person name="Labbe J."/>
            <person name="Martin F."/>
        </authorList>
    </citation>
    <scope>NUCLEOTIDE SEQUENCE</scope>
    <source>
        <strain evidence="1">FP105234-sp</strain>
    </source>
</reference>
<sequence length="515" mass="55675">MPGGPSLRRDRTVQDHSRSMSAATTAQVRVELLNGVSVSSGFRPSLPLMHGSSALSSPGPPRRTPIVYPILLSRVAKAFRACVAVNDRIKEYMDACQAVNKIAYFIQTNNSALPKFFQFFAYNNRMCIDSAPASRVPSPFVSGKVPALNSADGNVLPLHAPAPTHDSVSPSNEFSTEVDGNGNGRTQSPRAGSIPDDRTICATVCLEQQARSNMKPQLALKKQKSLGELVIAAEPGQLWTHSVPQEAVNIVSDHEKDSAPGSDIRDDLHGAVLRAGDIMLTRPPHTEPFVSYGVPQLYEKHEFEKERSSNLAFVEAKVRTMVAVPHSMVHRAQDTNAVAARCIFCTIPPSVGDIKIELWTRNCIALAVEDERPQLAPGAAASCSMQPQRSQAVSKVTITDWRAELFGDERVLGLQLLAVFTRAGGTRTADSVGVSDSPSVKGLVKLMDEADMTSEADAQHGEANMADDSEGEPDEDEDDRNSDDEDEGDRNSDDKEPQGLALDEQLLDLVGFAPL</sequence>
<dbReference type="Proteomes" id="UP000814033">
    <property type="component" value="Unassembled WGS sequence"/>
</dbReference>
<gene>
    <name evidence="1" type="ORF">FA95DRAFT_1576764</name>
</gene>
<organism evidence="1 2">
    <name type="scientific">Auriscalpium vulgare</name>
    <dbReference type="NCBI Taxonomy" id="40419"/>
    <lineage>
        <taxon>Eukaryota</taxon>
        <taxon>Fungi</taxon>
        <taxon>Dikarya</taxon>
        <taxon>Basidiomycota</taxon>
        <taxon>Agaricomycotina</taxon>
        <taxon>Agaricomycetes</taxon>
        <taxon>Russulales</taxon>
        <taxon>Auriscalpiaceae</taxon>
        <taxon>Auriscalpium</taxon>
    </lineage>
</organism>
<protein>
    <submittedName>
        <fullName evidence="1">Uncharacterized protein</fullName>
    </submittedName>
</protein>
<proteinExistence type="predicted"/>